<keyword evidence="4" id="KW-1185">Reference proteome</keyword>
<dbReference type="SUPFAM" id="SSF53756">
    <property type="entry name" value="UDP-Glycosyltransferase/glycogen phosphorylase"/>
    <property type="match status" value="1"/>
</dbReference>
<dbReference type="CDD" id="cd03807">
    <property type="entry name" value="GT4_WbnK-like"/>
    <property type="match status" value="1"/>
</dbReference>
<evidence type="ECO:0000313" key="4">
    <source>
        <dbReference type="Proteomes" id="UP001160519"/>
    </source>
</evidence>
<gene>
    <name evidence="3" type="ORF">PSU93_13555</name>
</gene>
<comment type="caution">
    <text evidence="3">The sequence shown here is derived from an EMBL/GenBank/DDBJ whole genome shotgun (WGS) entry which is preliminary data.</text>
</comment>
<proteinExistence type="predicted"/>
<dbReference type="PANTHER" id="PTHR12526">
    <property type="entry name" value="GLYCOSYLTRANSFERASE"/>
    <property type="match status" value="1"/>
</dbReference>
<reference evidence="3" key="1">
    <citation type="submission" date="2023-01" db="EMBL/GenBank/DDBJ databases">
        <title>Biogeochemical cycle of methane in antarctic sediments.</title>
        <authorList>
            <person name="Roldan D.M."/>
            <person name="Menes R.J."/>
        </authorList>
    </citation>
    <scope>NUCLEOTIDE SEQUENCE [LARGE SCALE GENOMIC DNA]</scope>
    <source>
        <strain evidence="3">K-2018 MAG008</strain>
    </source>
</reference>
<dbReference type="Gene3D" id="3.40.50.2000">
    <property type="entry name" value="Glycogen Phosphorylase B"/>
    <property type="match status" value="2"/>
</dbReference>
<dbReference type="Proteomes" id="UP001160519">
    <property type="component" value="Unassembled WGS sequence"/>
</dbReference>
<evidence type="ECO:0000313" key="3">
    <source>
        <dbReference type="EMBL" id="MDI1232167.1"/>
    </source>
</evidence>
<feature type="domain" description="Glycosyltransferase subfamily 4-like N-terminal" evidence="2">
    <location>
        <begin position="13"/>
        <end position="173"/>
    </location>
</feature>
<feature type="domain" description="Glycosyl transferase family 1" evidence="1">
    <location>
        <begin position="186"/>
        <end position="346"/>
    </location>
</feature>
<name>A0AA43Q7T9_9GAMM</name>
<dbReference type="Pfam" id="PF00534">
    <property type="entry name" value="Glycos_transf_1"/>
    <property type="match status" value="1"/>
</dbReference>
<dbReference type="EC" id="2.4.-.-" evidence="3"/>
<keyword evidence="3" id="KW-0328">Glycosyltransferase</keyword>
<dbReference type="InterPro" id="IPR001296">
    <property type="entry name" value="Glyco_trans_1"/>
</dbReference>
<dbReference type="PANTHER" id="PTHR12526:SF638">
    <property type="entry name" value="SPORE COAT PROTEIN SA"/>
    <property type="match status" value="1"/>
</dbReference>
<dbReference type="EMBL" id="JAQSDF010000063">
    <property type="protein sequence ID" value="MDI1232167.1"/>
    <property type="molecule type" value="Genomic_DNA"/>
</dbReference>
<organism evidence="3 4">
    <name type="scientific">Candidatus Methylobacter titanis</name>
    <dbReference type="NCBI Taxonomy" id="3053457"/>
    <lineage>
        <taxon>Bacteria</taxon>
        <taxon>Pseudomonadati</taxon>
        <taxon>Pseudomonadota</taxon>
        <taxon>Gammaproteobacteria</taxon>
        <taxon>Methylococcales</taxon>
        <taxon>Methylococcaceae</taxon>
        <taxon>Methylobacter</taxon>
    </lineage>
</organism>
<keyword evidence="3" id="KW-0808">Transferase</keyword>
<accession>A0AA43Q7T9</accession>
<protein>
    <submittedName>
        <fullName evidence="3">Glycosyltransferase</fullName>
        <ecNumber evidence="3">2.4.-.-</ecNumber>
    </submittedName>
</protein>
<evidence type="ECO:0000259" key="2">
    <source>
        <dbReference type="Pfam" id="PF13439"/>
    </source>
</evidence>
<dbReference type="InterPro" id="IPR028098">
    <property type="entry name" value="Glyco_trans_4-like_N"/>
</dbReference>
<evidence type="ECO:0000259" key="1">
    <source>
        <dbReference type="Pfam" id="PF00534"/>
    </source>
</evidence>
<dbReference type="AlphaFoldDB" id="A0AA43Q7T9"/>
<dbReference type="GO" id="GO:0016757">
    <property type="term" value="F:glycosyltransferase activity"/>
    <property type="evidence" value="ECO:0007669"/>
    <property type="project" value="UniProtKB-KW"/>
</dbReference>
<dbReference type="Pfam" id="PF13439">
    <property type="entry name" value="Glyco_transf_4"/>
    <property type="match status" value="1"/>
</dbReference>
<sequence>MIILHIISGLTNGGAESVLYRLCMHDKAHTHIVVSLMDEGKYGSLLREAGIEVHCLNMASGRVTLQGLVKLFRLLRSLKPDAVQTWMYHADLIGGVMARLAGIRNINWGIHHTILDPKQSKGTTILAAKLCAKLSGFVPKKIVFCAQKSLEVHLTLGYASNKLVVANNGYDLSLFFINSSLGDKVKEEFNLDVNIPLLGLVGRFDPLKDHHNLVSALSLIKQKGVSFKCLLIGAELNRQNSILNDWLAENDLNEEVLLLDQRSDIPAIMNALDIHVLSSFSEAFPNVLCEAMACGTPCVTTDVGDTALIVGKTGWVVPPKNPQALADTIISALDERQNNPEKWADRKAQVRKRVEVNFSIEIMIANYHAIWFGHGKEEGSL</sequence>